<dbReference type="Proteomes" id="UP000014541">
    <property type="component" value="Unassembled WGS sequence"/>
</dbReference>
<accession>S3K004</accession>
<dbReference type="PATRIC" id="fig|1125699.3.peg.544"/>
<feature type="chain" id="PRO_5004511104" description="Peptidase M16 C-terminal domain-containing protein" evidence="2">
    <location>
        <begin position="25"/>
        <end position="955"/>
    </location>
</feature>
<dbReference type="HOGENOM" id="CLU_308807_0_0_12"/>
<dbReference type="EMBL" id="ATFF01000006">
    <property type="protein sequence ID" value="EPF30221.1"/>
    <property type="molecule type" value="Genomic_DNA"/>
</dbReference>
<organism evidence="4 5">
    <name type="scientific">Treponema maltophilum ATCC 51939</name>
    <dbReference type="NCBI Taxonomy" id="1125699"/>
    <lineage>
        <taxon>Bacteria</taxon>
        <taxon>Pseudomonadati</taxon>
        <taxon>Spirochaetota</taxon>
        <taxon>Spirochaetia</taxon>
        <taxon>Spirochaetales</taxon>
        <taxon>Treponemataceae</taxon>
        <taxon>Treponema</taxon>
    </lineage>
</organism>
<dbReference type="SUPFAM" id="SSF63411">
    <property type="entry name" value="LuxS/MPP-like metallohydrolase"/>
    <property type="match status" value="3"/>
</dbReference>
<feature type="region of interest" description="Disordered" evidence="1">
    <location>
        <begin position="471"/>
        <end position="499"/>
    </location>
</feature>
<comment type="caution">
    <text evidence="4">The sequence shown here is derived from an EMBL/GenBank/DDBJ whole genome shotgun (WGS) entry which is preliminary data.</text>
</comment>
<proteinExistence type="predicted"/>
<dbReference type="GO" id="GO:0046872">
    <property type="term" value="F:metal ion binding"/>
    <property type="evidence" value="ECO:0007669"/>
    <property type="project" value="InterPro"/>
</dbReference>
<dbReference type="OrthoDB" id="353437at2"/>
<feature type="region of interest" description="Disordered" evidence="1">
    <location>
        <begin position="247"/>
        <end position="267"/>
    </location>
</feature>
<evidence type="ECO:0000256" key="2">
    <source>
        <dbReference type="SAM" id="SignalP"/>
    </source>
</evidence>
<evidence type="ECO:0000313" key="5">
    <source>
        <dbReference type="Proteomes" id="UP000014541"/>
    </source>
</evidence>
<dbReference type="eggNOG" id="COG0612">
    <property type="taxonomic scope" value="Bacteria"/>
</dbReference>
<dbReference type="Gene3D" id="3.30.830.10">
    <property type="entry name" value="Metalloenzyme, LuxS/M16 peptidase-like"/>
    <property type="match status" value="3"/>
</dbReference>
<evidence type="ECO:0000256" key="1">
    <source>
        <dbReference type="SAM" id="MobiDB-lite"/>
    </source>
</evidence>
<dbReference type="InterPro" id="IPR011249">
    <property type="entry name" value="Metalloenz_LuxS/M16"/>
</dbReference>
<sequence length="955" mass="105921">MHAKSVLRLLAALCLFFAAHSATAQSDFLPENFYSYKLENGLELYVQEDFTVPALKVEYVTKAGTARQQKDTAGFFRLYSALFWQNAVPGIRAYEREGANGFSAECASSQSRYGFTVPVQSFEKVLALFASALKQPKFSDSAIRNEFESLKSESASYASSAGGFINAAVDAQVLSRSPWKKDSFLQSALFAKMNTEAARQKLSRIARIWYVPNQSALFVSGPLNAQTVLDTVKKELADWEYAVYSPPDTDRIDAPQTPDAPKTSNAQGGRFVLVSDDFSKDFNQALIQYTAPAFGADNLHSAAAWAAAEILRQKQSLLDPAQGETDVSFSADGVDSRISVQALFPASLHAQKDNPADNIEALLNAVNKAVRSVSEGDLTEAQTRARFLQTQALKGPESFIRALSANWAYGGAKYFFEWPKSVQSLTLQQVKDAFTPPWIFLFVHTSQYNLYEKRFAKDGWTVIKQGKKSAGASSTQTAKNRTENRSKNQGEADGAKSERTKAVESYASYTESLAERFTLSSGIRVSVQRLPNTAWVCFILNIRGGELKYGFEKKGLESLAVQNLAQTLRQKIAESAADKAIRNIPEIETNTELFSARLSFTCPTENLPLLTDFLSASLQKNDVSLAQADELYFTEAFNRRSQDISPDNQLQKAAMETFFGAGVSAPLFASADKLLPSVTYDEIRNACLSLYDPENIDIILCGDVPQRIKETLESRFGKEAVKPLSEQHKIAYTKTSFEPAFTEGEQTVRLRHVFLSDIPADQAGERPAKLIPTTDFSDPALLYLKSPEFGTKEAVIFAALMHEIAERLTQKFQSAQNAPALSVRAHTDAEPFFLSSLYFSKVKSKSRLQKAYKDCLREFSSELKELQKPKPKISAQNFCGGIAARYAGAVSHSFMTLESRADLMRQGAEYADNPSFYIEQMRMIGNAGVKDFESVFSKYIEQANLFWLFSADTKR</sequence>
<dbReference type="RefSeq" id="WP_016524832.1">
    <property type="nucleotide sequence ID" value="NZ_KE332518.1"/>
</dbReference>
<feature type="compositionally biased region" description="Basic and acidic residues" evidence="1">
    <location>
        <begin position="480"/>
        <end position="499"/>
    </location>
</feature>
<dbReference type="Pfam" id="PF05193">
    <property type="entry name" value="Peptidase_M16_C"/>
    <property type="match status" value="1"/>
</dbReference>
<keyword evidence="5" id="KW-1185">Reference proteome</keyword>
<gene>
    <name evidence="4" type="ORF">HMPREF9194_00535</name>
</gene>
<dbReference type="InterPro" id="IPR007863">
    <property type="entry name" value="Peptidase_M16_C"/>
</dbReference>
<keyword evidence="2" id="KW-0732">Signal</keyword>
<reference evidence="4 5" key="1">
    <citation type="submission" date="2013-04" db="EMBL/GenBank/DDBJ databases">
        <title>The Genome Sequence of Treponema maltophilum ATCC 51939.</title>
        <authorList>
            <consortium name="The Broad Institute Genomics Platform"/>
            <person name="Earl A."/>
            <person name="Ward D."/>
            <person name="Feldgarden M."/>
            <person name="Gevers D."/>
            <person name="Leonetti C."/>
            <person name="Blanton J.M."/>
            <person name="Dewhirst F.E."/>
            <person name="Izard J."/>
            <person name="Walker B."/>
            <person name="Young S."/>
            <person name="Zeng Q."/>
            <person name="Gargeya S."/>
            <person name="Fitzgerald M."/>
            <person name="Haas B."/>
            <person name="Abouelleil A."/>
            <person name="Allen A.W."/>
            <person name="Alvarado L."/>
            <person name="Arachchi H.M."/>
            <person name="Berlin A.M."/>
            <person name="Chapman S.B."/>
            <person name="Gainer-Dewar J."/>
            <person name="Goldberg J."/>
            <person name="Griggs A."/>
            <person name="Gujja S."/>
            <person name="Hansen M."/>
            <person name="Howarth C."/>
            <person name="Imamovic A."/>
            <person name="Ireland A."/>
            <person name="Larimer J."/>
            <person name="McCowan C."/>
            <person name="Murphy C."/>
            <person name="Pearson M."/>
            <person name="Poon T.W."/>
            <person name="Priest M."/>
            <person name="Roberts A."/>
            <person name="Saif S."/>
            <person name="Shea T."/>
            <person name="Sisk P."/>
            <person name="Sykes S."/>
            <person name="Wortman J."/>
            <person name="Nusbaum C."/>
            <person name="Birren B."/>
        </authorList>
    </citation>
    <scope>NUCLEOTIDE SEQUENCE [LARGE SCALE GENOMIC DNA]</scope>
    <source>
        <strain evidence="4 5">ATCC 51939</strain>
    </source>
</reference>
<dbReference type="AlphaFoldDB" id="S3K004"/>
<protein>
    <recommendedName>
        <fullName evidence="3">Peptidase M16 C-terminal domain-containing protein</fullName>
    </recommendedName>
</protein>
<feature type="signal peptide" evidence="2">
    <location>
        <begin position="1"/>
        <end position="24"/>
    </location>
</feature>
<evidence type="ECO:0000313" key="4">
    <source>
        <dbReference type="EMBL" id="EPF30221.1"/>
    </source>
</evidence>
<dbReference type="STRING" id="1125699.HMPREF9194_00535"/>
<name>S3K004_TREMA</name>
<feature type="domain" description="Peptidase M16 C-terminal" evidence="3">
    <location>
        <begin position="199"/>
        <end position="383"/>
    </location>
</feature>
<evidence type="ECO:0000259" key="3">
    <source>
        <dbReference type="Pfam" id="PF05193"/>
    </source>
</evidence>